<accession>A0ABY5UVM8</accession>
<evidence type="ECO:0000256" key="8">
    <source>
        <dbReference type="ARBA" id="ARBA00022989"/>
    </source>
</evidence>
<evidence type="ECO:0000256" key="10">
    <source>
        <dbReference type="SAM" id="MobiDB-lite"/>
    </source>
</evidence>
<dbReference type="PROSITE" id="PS52015">
    <property type="entry name" value="TONB_CTD"/>
    <property type="match status" value="1"/>
</dbReference>
<evidence type="ECO:0000256" key="9">
    <source>
        <dbReference type="ARBA" id="ARBA00023136"/>
    </source>
</evidence>
<evidence type="ECO:0000313" key="14">
    <source>
        <dbReference type="Proteomes" id="UP001059295"/>
    </source>
</evidence>
<dbReference type="InterPro" id="IPR051045">
    <property type="entry name" value="TonB-dependent_transducer"/>
</dbReference>
<evidence type="ECO:0000256" key="6">
    <source>
        <dbReference type="ARBA" id="ARBA00022692"/>
    </source>
</evidence>
<evidence type="ECO:0000313" key="13">
    <source>
        <dbReference type="EMBL" id="UWN56190.1"/>
    </source>
</evidence>
<organism evidence="13 14">
    <name type="scientific">Alistipes ihumii AP11</name>
    <dbReference type="NCBI Taxonomy" id="1211813"/>
    <lineage>
        <taxon>Bacteria</taxon>
        <taxon>Pseudomonadati</taxon>
        <taxon>Bacteroidota</taxon>
        <taxon>Bacteroidia</taxon>
        <taxon>Bacteroidales</taxon>
        <taxon>Rikenellaceae</taxon>
        <taxon>Alistipes</taxon>
    </lineage>
</organism>
<protein>
    <submittedName>
        <fullName evidence="13">M56 family metallopeptidase</fullName>
    </submittedName>
</protein>
<feature type="transmembrane region" description="Helical" evidence="11">
    <location>
        <begin position="6"/>
        <end position="24"/>
    </location>
</feature>
<keyword evidence="5" id="KW-0997">Cell inner membrane</keyword>
<evidence type="ECO:0000256" key="5">
    <source>
        <dbReference type="ARBA" id="ARBA00022519"/>
    </source>
</evidence>
<sequence length="411" mass="45786">MLDLPYIVEVQIGLAVLWTGYRTFLSGQSFFARNRAFLLGSSVAAWIFPLLSIPVWTPETSVQDVTLGAAAVADALPSGAETDGLRKLALYILWFAGAGFVLGRFVCSGVKLWRTVRRAEVERHGNIRFFRPSVPVGSFSFFHRIWIEEPAGDRGRLSEIIAHERGHVSSGHSWDRLWAAALCAVLWWSPFVWMWSRSLREVHEYQADRAALDRGFDSRQYIILMLRQSTDLHPELVSGFGHSLIKKRLVMISRFSPRRAKFRILLSLPLVALLMALVSFTAAPTDGADRSSESGHSVAGPGSERSDRVYERPEVMPEFPGDAPNALMLWIAGHLKYPAEAAEKGISGTVVCRFVVSKTGRVLQPEIIESPDRSLSEEVLRLFGLMPDWKPGSQDGVPVDVSLTLPVRFSL</sequence>
<name>A0ABY5UVM8_9BACT</name>
<dbReference type="InterPro" id="IPR006260">
    <property type="entry name" value="TonB/TolA_C"/>
</dbReference>
<dbReference type="RefSeq" id="WP_019245963.1">
    <property type="nucleotide sequence ID" value="NZ_CAPH01000013.1"/>
</dbReference>
<keyword evidence="9 11" id="KW-0472">Membrane</keyword>
<dbReference type="Proteomes" id="UP001059295">
    <property type="component" value="Chromosome"/>
</dbReference>
<dbReference type="SUPFAM" id="SSF74653">
    <property type="entry name" value="TolA/TonB C-terminal domain"/>
    <property type="match status" value="1"/>
</dbReference>
<keyword evidence="14" id="KW-1185">Reference proteome</keyword>
<keyword evidence="4" id="KW-1003">Cell membrane</keyword>
<comment type="subcellular location">
    <subcellularLocation>
        <location evidence="1">Cell inner membrane</location>
        <topology evidence="1">Single-pass membrane protein</topology>
        <orientation evidence="1">Periplasmic side</orientation>
    </subcellularLocation>
</comment>
<evidence type="ECO:0000256" key="2">
    <source>
        <dbReference type="ARBA" id="ARBA00006555"/>
    </source>
</evidence>
<feature type="transmembrane region" description="Helical" evidence="11">
    <location>
        <begin position="88"/>
        <end position="107"/>
    </location>
</feature>
<dbReference type="PANTHER" id="PTHR33446">
    <property type="entry name" value="PROTEIN TONB-RELATED"/>
    <property type="match status" value="1"/>
</dbReference>
<evidence type="ECO:0000256" key="7">
    <source>
        <dbReference type="ARBA" id="ARBA00022927"/>
    </source>
</evidence>
<feature type="domain" description="TonB C-terminal" evidence="12">
    <location>
        <begin position="322"/>
        <end position="411"/>
    </location>
</feature>
<comment type="similarity">
    <text evidence="2">Belongs to the TonB family.</text>
</comment>
<evidence type="ECO:0000256" key="1">
    <source>
        <dbReference type="ARBA" id="ARBA00004383"/>
    </source>
</evidence>
<dbReference type="EMBL" id="CP102294">
    <property type="protein sequence ID" value="UWN56190.1"/>
    <property type="molecule type" value="Genomic_DNA"/>
</dbReference>
<dbReference type="PANTHER" id="PTHR33446:SF2">
    <property type="entry name" value="PROTEIN TONB"/>
    <property type="match status" value="1"/>
</dbReference>
<dbReference type="InterPro" id="IPR037682">
    <property type="entry name" value="TonB_C"/>
</dbReference>
<evidence type="ECO:0000256" key="4">
    <source>
        <dbReference type="ARBA" id="ARBA00022475"/>
    </source>
</evidence>
<dbReference type="Pfam" id="PF03544">
    <property type="entry name" value="TonB_C"/>
    <property type="match status" value="1"/>
</dbReference>
<proteinExistence type="inferred from homology"/>
<feature type="transmembrane region" description="Helical" evidence="11">
    <location>
        <begin position="264"/>
        <end position="283"/>
    </location>
</feature>
<dbReference type="CDD" id="cd07341">
    <property type="entry name" value="M56_BlaR1_MecR1_like"/>
    <property type="match status" value="1"/>
</dbReference>
<feature type="region of interest" description="Disordered" evidence="10">
    <location>
        <begin position="284"/>
        <end position="311"/>
    </location>
</feature>
<evidence type="ECO:0000256" key="11">
    <source>
        <dbReference type="SAM" id="Phobius"/>
    </source>
</evidence>
<dbReference type="GeneID" id="82891231"/>
<dbReference type="Gene3D" id="3.30.1150.10">
    <property type="match status" value="1"/>
</dbReference>
<keyword evidence="3" id="KW-0813">Transport</keyword>
<evidence type="ECO:0000256" key="3">
    <source>
        <dbReference type="ARBA" id="ARBA00022448"/>
    </source>
</evidence>
<gene>
    <name evidence="13" type="ORF">NQ491_05815</name>
</gene>
<dbReference type="NCBIfam" id="TIGR01352">
    <property type="entry name" value="tonB_Cterm"/>
    <property type="match status" value="1"/>
</dbReference>
<keyword evidence="6 11" id="KW-0812">Transmembrane</keyword>
<feature type="transmembrane region" description="Helical" evidence="11">
    <location>
        <begin position="36"/>
        <end position="57"/>
    </location>
</feature>
<keyword evidence="7" id="KW-0653">Protein transport</keyword>
<keyword evidence="8 11" id="KW-1133">Transmembrane helix</keyword>
<evidence type="ECO:0000259" key="12">
    <source>
        <dbReference type="PROSITE" id="PS52015"/>
    </source>
</evidence>
<reference evidence="13" key="1">
    <citation type="journal article" date="2022" name="Cell">
        <title>Design, construction, and in vivo augmentation of a complex gut microbiome.</title>
        <authorList>
            <person name="Cheng A.G."/>
            <person name="Ho P.Y."/>
            <person name="Aranda-Diaz A."/>
            <person name="Jain S."/>
            <person name="Yu F.B."/>
            <person name="Meng X."/>
            <person name="Wang M."/>
            <person name="Iakiviak M."/>
            <person name="Nagashima K."/>
            <person name="Zhao A."/>
            <person name="Murugkar P."/>
            <person name="Patil A."/>
            <person name="Atabakhsh K."/>
            <person name="Weakley A."/>
            <person name="Yan J."/>
            <person name="Brumbaugh A.R."/>
            <person name="Higginbottom S."/>
            <person name="Dimas A."/>
            <person name="Shiver A.L."/>
            <person name="Deutschbauer A."/>
            <person name="Neff N."/>
            <person name="Sonnenburg J.L."/>
            <person name="Huang K.C."/>
            <person name="Fischbach M.A."/>
        </authorList>
    </citation>
    <scope>NUCLEOTIDE SEQUENCE</scope>
    <source>
        <strain evidence="13">AP11</strain>
    </source>
</reference>